<accession>A0A6A7AZN0</accession>
<name>A0A6A7AZN0_9PLEO</name>
<proteinExistence type="predicted"/>
<dbReference type="OrthoDB" id="61900at2759"/>
<organism evidence="1 2">
    <name type="scientific">Plenodomus tracheiphilus IPT5</name>
    <dbReference type="NCBI Taxonomy" id="1408161"/>
    <lineage>
        <taxon>Eukaryota</taxon>
        <taxon>Fungi</taxon>
        <taxon>Dikarya</taxon>
        <taxon>Ascomycota</taxon>
        <taxon>Pezizomycotina</taxon>
        <taxon>Dothideomycetes</taxon>
        <taxon>Pleosporomycetidae</taxon>
        <taxon>Pleosporales</taxon>
        <taxon>Pleosporineae</taxon>
        <taxon>Leptosphaeriaceae</taxon>
        <taxon>Plenodomus</taxon>
    </lineage>
</organism>
<reference evidence="1" key="1">
    <citation type="submission" date="2020-01" db="EMBL/GenBank/DDBJ databases">
        <authorList>
            <consortium name="DOE Joint Genome Institute"/>
            <person name="Haridas S."/>
            <person name="Albert R."/>
            <person name="Binder M."/>
            <person name="Bloem J."/>
            <person name="Labutti K."/>
            <person name="Salamov A."/>
            <person name="Andreopoulos B."/>
            <person name="Baker S.E."/>
            <person name="Barry K."/>
            <person name="Bills G."/>
            <person name="Bluhm B.H."/>
            <person name="Cannon C."/>
            <person name="Castanera R."/>
            <person name="Culley D.E."/>
            <person name="Daum C."/>
            <person name="Ezra D."/>
            <person name="Gonzalez J.B."/>
            <person name="Henrissat B."/>
            <person name="Kuo A."/>
            <person name="Liang C."/>
            <person name="Lipzen A."/>
            <person name="Lutzoni F."/>
            <person name="Magnuson J."/>
            <person name="Mondo S."/>
            <person name="Nolan M."/>
            <person name="Ohm R."/>
            <person name="Pangilinan J."/>
            <person name="Park H.-J."/>
            <person name="Ramirez L."/>
            <person name="Alfaro M."/>
            <person name="Sun H."/>
            <person name="Tritt A."/>
            <person name="Yoshinaga Y."/>
            <person name="Zwiers L.-H."/>
            <person name="Turgeon B.G."/>
            <person name="Goodwin S.B."/>
            <person name="Spatafora J.W."/>
            <person name="Crous P.W."/>
            <person name="Grigoriev I.V."/>
        </authorList>
    </citation>
    <scope>NUCLEOTIDE SEQUENCE</scope>
    <source>
        <strain evidence="1">IPT5</strain>
    </source>
</reference>
<gene>
    <name evidence="1" type="ORF">T440DRAFT_470386</name>
</gene>
<sequence>MFSGLSLYQVAQAVESPWLTSSRALSIRLCEIRLDLFAQFPAQLNLEKIHSPHKDSEWADLICLLFSKIPDAFIVVETEDLRKAYRHDSDWANRLLHLLQRVVDQTNSAGNRLKILLVLYGNVLKIPTATSKDSKLIVT</sequence>
<dbReference type="EMBL" id="MU006319">
    <property type="protein sequence ID" value="KAF2848284.1"/>
    <property type="molecule type" value="Genomic_DNA"/>
</dbReference>
<evidence type="ECO:0000313" key="2">
    <source>
        <dbReference type="Proteomes" id="UP000799423"/>
    </source>
</evidence>
<keyword evidence="2" id="KW-1185">Reference proteome</keyword>
<dbReference type="Proteomes" id="UP000799423">
    <property type="component" value="Unassembled WGS sequence"/>
</dbReference>
<evidence type="ECO:0000313" key="1">
    <source>
        <dbReference type="EMBL" id="KAF2848284.1"/>
    </source>
</evidence>
<protein>
    <submittedName>
        <fullName evidence="1">Uncharacterized protein</fullName>
    </submittedName>
</protein>
<dbReference type="AlphaFoldDB" id="A0A6A7AZN0"/>